<keyword evidence="3" id="KW-1185">Reference proteome</keyword>
<dbReference type="Proteomes" id="UP000324632">
    <property type="component" value="Unassembled WGS sequence"/>
</dbReference>
<feature type="region of interest" description="Disordered" evidence="1">
    <location>
        <begin position="1"/>
        <end position="55"/>
    </location>
</feature>
<protein>
    <submittedName>
        <fullName evidence="2">Uncharacterized protein</fullName>
    </submittedName>
</protein>
<accession>A0A5A9MWG4</accession>
<comment type="caution">
    <text evidence="2">The sequence shown here is derived from an EMBL/GenBank/DDBJ whole genome shotgun (WGS) entry which is preliminary data.</text>
</comment>
<evidence type="ECO:0000256" key="1">
    <source>
        <dbReference type="SAM" id="MobiDB-lite"/>
    </source>
</evidence>
<name>A0A5A9MWG4_9TELE</name>
<evidence type="ECO:0000313" key="3">
    <source>
        <dbReference type="Proteomes" id="UP000324632"/>
    </source>
</evidence>
<evidence type="ECO:0000313" key="2">
    <source>
        <dbReference type="EMBL" id="KAA0701388.1"/>
    </source>
</evidence>
<sequence length="137" mass="14977">MGRKAWGRQVAVANPNTQGNSSCGDQSHRDDLNPRENPVNMVISPEEKETDETALEEVSKIKVERQNVSFLSKGYSQNPQPTEMQLSQIAKKEKASCDSTQDTCSPSSPPDNTTTDLQNGLHSGSPSPVLLSDQRVH</sequence>
<proteinExistence type="predicted"/>
<feature type="compositionally biased region" description="Polar residues" evidence="1">
    <location>
        <begin position="14"/>
        <end position="25"/>
    </location>
</feature>
<feature type="compositionally biased region" description="Polar residues" evidence="1">
    <location>
        <begin position="97"/>
        <end position="126"/>
    </location>
</feature>
<feature type="region of interest" description="Disordered" evidence="1">
    <location>
        <begin position="71"/>
        <end position="137"/>
    </location>
</feature>
<dbReference type="EMBL" id="SOYY01000135">
    <property type="protein sequence ID" value="KAA0701388.1"/>
    <property type="molecule type" value="Genomic_DNA"/>
</dbReference>
<organism evidence="2 3">
    <name type="scientific">Triplophysa tibetana</name>
    <dbReference type="NCBI Taxonomy" id="1572043"/>
    <lineage>
        <taxon>Eukaryota</taxon>
        <taxon>Metazoa</taxon>
        <taxon>Chordata</taxon>
        <taxon>Craniata</taxon>
        <taxon>Vertebrata</taxon>
        <taxon>Euteleostomi</taxon>
        <taxon>Actinopterygii</taxon>
        <taxon>Neopterygii</taxon>
        <taxon>Teleostei</taxon>
        <taxon>Ostariophysi</taxon>
        <taxon>Cypriniformes</taxon>
        <taxon>Nemacheilidae</taxon>
        <taxon>Triplophysa</taxon>
    </lineage>
</organism>
<gene>
    <name evidence="2" type="ORF">E1301_Tti024195</name>
</gene>
<dbReference type="AlphaFoldDB" id="A0A5A9MWG4"/>
<reference evidence="2 3" key="1">
    <citation type="journal article" date="2019" name="Mol. Ecol. Resour.">
        <title>Chromosome-level genome assembly of Triplophysa tibetana, a fish adapted to the harsh high-altitude environment of the Tibetan Plateau.</title>
        <authorList>
            <person name="Yang X."/>
            <person name="Liu H."/>
            <person name="Ma Z."/>
            <person name="Zou Y."/>
            <person name="Zou M."/>
            <person name="Mao Y."/>
            <person name="Li X."/>
            <person name="Wang H."/>
            <person name="Chen T."/>
            <person name="Wang W."/>
            <person name="Yang R."/>
        </authorList>
    </citation>
    <scope>NUCLEOTIDE SEQUENCE [LARGE SCALE GENOMIC DNA]</scope>
    <source>
        <strain evidence="2">TTIB1903HZAU</strain>
        <tissue evidence="2">Muscle</tissue>
    </source>
</reference>
<feature type="compositionally biased region" description="Polar residues" evidence="1">
    <location>
        <begin position="71"/>
        <end position="88"/>
    </location>
</feature>